<sequence length="292" mass="30784">MILAMTTSIALAWAAVGKVVALSGLTLAPSLLSCLLLLFIGNTIDEKVLVLSLGWTTGNVVTLMVFLWNTKPESTTRQHAARSSSEEWSSGLGWYFARSATGYGAGAALQSAAAGLPPSQLTAIGVVQRVNSGFATMVTNTILPRYVNRNDNNMSRKAVYRYCTAVGLVSMMAGLTFAGVAVAAGWSDWARIVCLGCAWCAAATVNAAVQRVTLRDLPPAAFRWSVIGSICVATLVVFLATSGSLNLTYLLVCYVALEIFIASALSVEMRKFSLAFTNAVPVIVLSATGVLI</sequence>
<feature type="transmembrane region" description="Helical" evidence="1">
    <location>
        <begin position="247"/>
        <end position="265"/>
    </location>
</feature>
<keyword evidence="1" id="KW-0812">Transmembrane</keyword>
<keyword evidence="1" id="KW-0472">Membrane</keyword>
<reference evidence="2 3" key="1">
    <citation type="submission" date="2019-11" db="EMBL/GenBank/DDBJ databases">
        <title>Gordonia sp. nov., a novel actinobacterium isolated from mangrove soil in Hainan.</title>
        <authorList>
            <person name="Huang X."/>
            <person name="Xie Y."/>
            <person name="Chu X."/>
            <person name="Xiao K."/>
        </authorList>
    </citation>
    <scope>NUCLEOTIDE SEQUENCE [LARGE SCALE GENOMIC DNA]</scope>
    <source>
        <strain evidence="2 3">HNM0687</strain>
    </source>
</reference>
<dbReference type="EMBL" id="WMBR01000001">
    <property type="protein sequence ID" value="MXP20250.1"/>
    <property type="molecule type" value="Genomic_DNA"/>
</dbReference>
<dbReference type="Proteomes" id="UP000475545">
    <property type="component" value="Unassembled WGS sequence"/>
</dbReference>
<protein>
    <submittedName>
        <fullName evidence="2">Uncharacterized protein</fullName>
    </submittedName>
</protein>
<evidence type="ECO:0000313" key="2">
    <source>
        <dbReference type="EMBL" id="MXP20250.1"/>
    </source>
</evidence>
<evidence type="ECO:0000256" key="1">
    <source>
        <dbReference type="SAM" id="Phobius"/>
    </source>
</evidence>
<feature type="transmembrane region" description="Helical" evidence="1">
    <location>
        <begin position="189"/>
        <end position="209"/>
    </location>
</feature>
<feature type="transmembrane region" description="Helical" evidence="1">
    <location>
        <begin position="272"/>
        <end position="291"/>
    </location>
</feature>
<dbReference type="AlphaFoldDB" id="A0A6L7GJZ0"/>
<feature type="transmembrane region" description="Helical" evidence="1">
    <location>
        <begin position="24"/>
        <end position="41"/>
    </location>
</feature>
<keyword evidence="3" id="KW-1185">Reference proteome</keyword>
<feature type="transmembrane region" description="Helical" evidence="1">
    <location>
        <begin position="48"/>
        <end position="68"/>
    </location>
</feature>
<dbReference type="RefSeq" id="WP_160900417.1">
    <property type="nucleotide sequence ID" value="NZ_CP102850.1"/>
</dbReference>
<keyword evidence="1" id="KW-1133">Transmembrane helix</keyword>
<comment type="caution">
    <text evidence="2">The sequence shown here is derived from an EMBL/GenBank/DDBJ whole genome shotgun (WGS) entry which is preliminary data.</text>
</comment>
<feature type="transmembrane region" description="Helical" evidence="1">
    <location>
        <begin position="159"/>
        <end position="183"/>
    </location>
</feature>
<organism evidence="2 3">
    <name type="scientific">Gordonia mangrovi</name>
    <dbReference type="NCBI Taxonomy" id="2665643"/>
    <lineage>
        <taxon>Bacteria</taxon>
        <taxon>Bacillati</taxon>
        <taxon>Actinomycetota</taxon>
        <taxon>Actinomycetes</taxon>
        <taxon>Mycobacteriales</taxon>
        <taxon>Gordoniaceae</taxon>
        <taxon>Gordonia</taxon>
    </lineage>
</organism>
<feature type="transmembrane region" description="Helical" evidence="1">
    <location>
        <begin position="221"/>
        <end position="241"/>
    </location>
</feature>
<name>A0A6L7GJZ0_9ACTN</name>
<accession>A0A6L7GJZ0</accession>
<gene>
    <name evidence="2" type="ORF">GIY30_02580</name>
</gene>
<proteinExistence type="predicted"/>
<evidence type="ECO:0000313" key="3">
    <source>
        <dbReference type="Proteomes" id="UP000475545"/>
    </source>
</evidence>